<evidence type="ECO:0000256" key="2">
    <source>
        <dbReference type="ARBA" id="ARBA00022723"/>
    </source>
</evidence>
<evidence type="ECO:0000256" key="1">
    <source>
        <dbReference type="ARBA" id="ARBA00009175"/>
    </source>
</evidence>
<name>A0A845GUM4_9BURK</name>
<dbReference type="Pfam" id="PF13531">
    <property type="entry name" value="SBP_bac_11"/>
    <property type="match status" value="1"/>
</dbReference>
<dbReference type="SUPFAM" id="SSF53850">
    <property type="entry name" value="Periplasmic binding protein-like II"/>
    <property type="match status" value="1"/>
</dbReference>
<reference evidence="4" key="1">
    <citation type="submission" date="2019-12" db="EMBL/GenBank/DDBJ databases">
        <title>Novel species isolated from a subtropical stream in China.</title>
        <authorList>
            <person name="Lu H."/>
        </authorList>
    </citation>
    <scope>NUCLEOTIDE SEQUENCE [LARGE SCALE GENOMIC DNA]</scope>
    <source>
        <strain evidence="4">FT81W</strain>
    </source>
</reference>
<dbReference type="GO" id="GO:0046872">
    <property type="term" value="F:metal ion binding"/>
    <property type="evidence" value="ECO:0007669"/>
    <property type="project" value="UniProtKB-KW"/>
</dbReference>
<dbReference type="PANTHER" id="PTHR30632">
    <property type="entry name" value="MOLYBDATE-BINDING PERIPLASMIC PROTEIN"/>
    <property type="match status" value="1"/>
</dbReference>
<dbReference type="Gene3D" id="3.40.190.10">
    <property type="entry name" value="Periplasmic binding protein-like II"/>
    <property type="match status" value="2"/>
</dbReference>
<comment type="similarity">
    <text evidence="1">Belongs to the bacterial solute-binding protein ModA family.</text>
</comment>
<dbReference type="PANTHER" id="PTHR30632:SF0">
    <property type="entry name" value="SULFATE-BINDING PROTEIN"/>
    <property type="match status" value="1"/>
</dbReference>
<evidence type="ECO:0000256" key="3">
    <source>
        <dbReference type="ARBA" id="ARBA00022729"/>
    </source>
</evidence>
<dbReference type="InterPro" id="IPR005950">
    <property type="entry name" value="ModA"/>
</dbReference>
<keyword evidence="3" id="KW-0732">Signal</keyword>
<gene>
    <name evidence="4" type="primary">modA</name>
    <name evidence="4" type="ORF">GTP90_21090</name>
</gene>
<accession>A0A845GUM4</accession>
<dbReference type="EMBL" id="WWCX01000044">
    <property type="protein sequence ID" value="MYM96367.1"/>
    <property type="molecule type" value="Genomic_DNA"/>
</dbReference>
<dbReference type="AlphaFoldDB" id="A0A845GUM4"/>
<protein>
    <submittedName>
        <fullName evidence="4">Molybdate ABC transporter substrate-binding protein</fullName>
    </submittedName>
</protein>
<organism evidence="4 5">
    <name type="scientific">Duganella vulcania</name>
    <dbReference type="NCBI Taxonomy" id="2692166"/>
    <lineage>
        <taxon>Bacteria</taxon>
        <taxon>Pseudomonadati</taxon>
        <taxon>Pseudomonadota</taxon>
        <taxon>Betaproteobacteria</taxon>
        <taxon>Burkholderiales</taxon>
        <taxon>Oxalobacteraceae</taxon>
        <taxon>Telluria group</taxon>
        <taxon>Duganella</taxon>
    </lineage>
</organism>
<dbReference type="Proteomes" id="UP000447355">
    <property type="component" value="Unassembled WGS sequence"/>
</dbReference>
<evidence type="ECO:0000313" key="4">
    <source>
        <dbReference type="EMBL" id="MYM96367.1"/>
    </source>
</evidence>
<dbReference type="GO" id="GO:0030973">
    <property type="term" value="F:molybdate ion binding"/>
    <property type="evidence" value="ECO:0007669"/>
    <property type="project" value="TreeGrafter"/>
</dbReference>
<evidence type="ECO:0000313" key="5">
    <source>
        <dbReference type="Proteomes" id="UP000447355"/>
    </source>
</evidence>
<proteinExistence type="inferred from homology"/>
<dbReference type="NCBIfam" id="TIGR01256">
    <property type="entry name" value="modA"/>
    <property type="match status" value="1"/>
</dbReference>
<dbReference type="InterPro" id="IPR050682">
    <property type="entry name" value="ModA/WtpA"/>
</dbReference>
<sequence length="295" mass="31300">MIRLIAFIVSDRAGAAVPFPVAADPHSRNSTKMRLLPLLSALLAAAAVASSSAHCAELVVGAPSELADCIEALSSAFLSGDKSDRLRFVIAPSAGLYEKIGAGEPIDVYMSSHMGLQAQMLSDGKMVYNSWTMYATGRLVLWTADKRFDVAKGLSVLSDPAVKKIATVNASSAYLMPTLAVFDRIGLLDKSASLRTDSGSMQDAIKMVQAGKAQVAILSYETVLASSMRGIGKYYLIPESFYKDAVPGHAAVVTAHGANTPSAYRFVQFLKTPQAQAILIPKGFMKPPPGSVDVR</sequence>
<dbReference type="RefSeq" id="WP_161085388.1">
    <property type="nucleotide sequence ID" value="NZ_WWCX01000044.1"/>
</dbReference>
<dbReference type="GO" id="GO:0015689">
    <property type="term" value="P:molybdate ion transport"/>
    <property type="evidence" value="ECO:0007669"/>
    <property type="project" value="InterPro"/>
</dbReference>
<keyword evidence="2" id="KW-0479">Metal-binding</keyword>
<comment type="caution">
    <text evidence="4">The sequence shown here is derived from an EMBL/GenBank/DDBJ whole genome shotgun (WGS) entry which is preliminary data.</text>
</comment>